<comment type="caution">
    <text evidence="1">The sequence shown here is derived from an EMBL/GenBank/DDBJ whole genome shotgun (WGS) entry which is preliminary data.</text>
</comment>
<proteinExistence type="predicted"/>
<reference evidence="1 2" key="1">
    <citation type="submission" date="2019-03" db="EMBL/GenBank/DDBJ databases">
        <title>Single cell metagenomics reveals metabolic interactions within the superorganism composed of flagellate Streblomastix strix and complex community of Bacteroidetes bacteria on its surface.</title>
        <authorList>
            <person name="Treitli S.C."/>
            <person name="Kolisko M."/>
            <person name="Husnik F."/>
            <person name="Keeling P."/>
            <person name="Hampl V."/>
        </authorList>
    </citation>
    <scope>NUCLEOTIDE SEQUENCE [LARGE SCALE GENOMIC DNA]</scope>
    <source>
        <strain evidence="1">ST1C</strain>
    </source>
</reference>
<sequence>MISQLEVRKTEQVDMDNSLIIIEQQAQEQSLDLITKFNKLKKSITQQVELALQDGGGQGQDGGGNYVALQPEAIKEFSDANEALLADLLDVEEHRVEQSEAIIEQYSSKLKEIFSITKDRIQLDFQNLIKLEMREAELMATDSLREAERATAPPVGIA</sequence>
<dbReference type="EMBL" id="SNRW01033768">
    <property type="protein sequence ID" value="KAA6355949.1"/>
    <property type="molecule type" value="Genomic_DNA"/>
</dbReference>
<accession>A0A5J4TCU7</accession>
<evidence type="ECO:0000313" key="2">
    <source>
        <dbReference type="Proteomes" id="UP000324800"/>
    </source>
</evidence>
<dbReference type="AlphaFoldDB" id="A0A5J4TCU7"/>
<name>A0A5J4TCU7_9EUKA</name>
<gene>
    <name evidence="1" type="ORF">EZS28_048524</name>
</gene>
<organism evidence="1 2">
    <name type="scientific">Streblomastix strix</name>
    <dbReference type="NCBI Taxonomy" id="222440"/>
    <lineage>
        <taxon>Eukaryota</taxon>
        <taxon>Metamonada</taxon>
        <taxon>Preaxostyla</taxon>
        <taxon>Oxymonadida</taxon>
        <taxon>Streblomastigidae</taxon>
        <taxon>Streblomastix</taxon>
    </lineage>
</organism>
<protein>
    <submittedName>
        <fullName evidence="1">Uncharacterized protein</fullName>
    </submittedName>
</protein>
<dbReference type="Proteomes" id="UP000324800">
    <property type="component" value="Unassembled WGS sequence"/>
</dbReference>
<evidence type="ECO:0000313" key="1">
    <source>
        <dbReference type="EMBL" id="KAA6355949.1"/>
    </source>
</evidence>
<feature type="non-terminal residue" evidence="1">
    <location>
        <position position="158"/>
    </location>
</feature>